<name>A0A642V3K6_9ASCO</name>
<evidence type="ECO:0000313" key="3">
    <source>
        <dbReference type="Proteomes" id="UP000761534"/>
    </source>
</evidence>
<evidence type="ECO:0000313" key="2">
    <source>
        <dbReference type="EMBL" id="KAA8913072.1"/>
    </source>
</evidence>
<comment type="caution">
    <text evidence="2">The sequence shown here is derived from an EMBL/GenBank/DDBJ whole genome shotgun (WGS) entry which is preliminary data.</text>
</comment>
<dbReference type="Proteomes" id="UP000761534">
    <property type="component" value="Unassembled WGS sequence"/>
</dbReference>
<organism evidence="2 3">
    <name type="scientific">Trichomonascus ciferrii</name>
    <dbReference type="NCBI Taxonomy" id="44093"/>
    <lineage>
        <taxon>Eukaryota</taxon>
        <taxon>Fungi</taxon>
        <taxon>Dikarya</taxon>
        <taxon>Ascomycota</taxon>
        <taxon>Saccharomycotina</taxon>
        <taxon>Dipodascomycetes</taxon>
        <taxon>Dipodascales</taxon>
        <taxon>Trichomonascaceae</taxon>
        <taxon>Trichomonascus</taxon>
        <taxon>Trichomonascus ciferrii complex</taxon>
    </lineage>
</organism>
<gene>
    <name evidence="2" type="ORF">TRICI_003274</name>
</gene>
<sequence>MPVTKEFQVAVDPQDKENVPPSIPLSATNHNKLRNKASRLPLGDLSDESTSQNETANLEQVFKTLDLNKKPSFVYWDVSILISHHVPLILTSYSLNW</sequence>
<accession>A0A642V3K6</accession>
<dbReference type="VEuPathDB" id="FungiDB:TRICI_003274"/>
<reference evidence="2" key="1">
    <citation type="journal article" date="2019" name="G3 (Bethesda)">
        <title>Genome Assemblies of Two Rare Opportunistic Yeast Pathogens: Diutina rugosa (syn. Candida rugosa) and Trichomonascus ciferrii (syn. Candida ciferrii).</title>
        <authorList>
            <person name="Mixao V."/>
            <person name="Saus E."/>
            <person name="Hansen A.P."/>
            <person name="Lass-Florl C."/>
            <person name="Gabaldon T."/>
        </authorList>
    </citation>
    <scope>NUCLEOTIDE SEQUENCE</scope>
    <source>
        <strain evidence="2">CBS 4856</strain>
    </source>
</reference>
<feature type="region of interest" description="Disordered" evidence="1">
    <location>
        <begin position="1"/>
        <end position="53"/>
    </location>
</feature>
<keyword evidence="3" id="KW-1185">Reference proteome</keyword>
<dbReference type="AlphaFoldDB" id="A0A642V3K6"/>
<proteinExistence type="predicted"/>
<protein>
    <submittedName>
        <fullName evidence="2">Uncharacterized protein</fullName>
    </submittedName>
</protein>
<evidence type="ECO:0000256" key="1">
    <source>
        <dbReference type="SAM" id="MobiDB-lite"/>
    </source>
</evidence>
<dbReference type="EMBL" id="SWFS01000237">
    <property type="protein sequence ID" value="KAA8913072.1"/>
    <property type="molecule type" value="Genomic_DNA"/>
</dbReference>